<organism evidence="2 4">
    <name type="scientific">Didymodactylos carnosus</name>
    <dbReference type="NCBI Taxonomy" id="1234261"/>
    <lineage>
        <taxon>Eukaryota</taxon>
        <taxon>Metazoa</taxon>
        <taxon>Spiralia</taxon>
        <taxon>Gnathifera</taxon>
        <taxon>Rotifera</taxon>
        <taxon>Eurotatoria</taxon>
        <taxon>Bdelloidea</taxon>
        <taxon>Philodinida</taxon>
        <taxon>Philodinidae</taxon>
        <taxon>Didymodactylos</taxon>
    </lineage>
</organism>
<protein>
    <submittedName>
        <fullName evidence="2">Uncharacterized protein</fullName>
    </submittedName>
</protein>
<dbReference type="EMBL" id="CAJOBC010005613">
    <property type="protein sequence ID" value="CAF3869674.1"/>
    <property type="molecule type" value="Genomic_DNA"/>
</dbReference>
<name>A0A814PG47_9BILA</name>
<accession>A0A814PG47</accession>
<evidence type="ECO:0000313" key="4">
    <source>
        <dbReference type="Proteomes" id="UP000663829"/>
    </source>
</evidence>
<proteinExistence type="predicted"/>
<evidence type="ECO:0000313" key="3">
    <source>
        <dbReference type="EMBL" id="CAF3869674.1"/>
    </source>
</evidence>
<keyword evidence="1" id="KW-0175">Coiled coil</keyword>
<keyword evidence="4" id="KW-1185">Reference proteome</keyword>
<gene>
    <name evidence="2" type="ORF">GPM918_LOCUS18941</name>
    <name evidence="3" type="ORF">SRO942_LOCUS18938</name>
</gene>
<dbReference type="Proteomes" id="UP000663829">
    <property type="component" value="Unassembled WGS sequence"/>
</dbReference>
<evidence type="ECO:0000313" key="2">
    <source>
        <dbReference type="EMBL" id="CAF1105024.1"/>
    </source>
</evidence>
<dbReference type="EMBL" id="CAJNOQ010005613">
    <property type="protein sequence ID" value="CAF1105024.1"/>
    <property type="molecule type" value="Genomic_DNA"/>
</dbReference>
<feature type="non-terminal residue" evidence="2">
    <location>
        <position position="1"/>
    </location>
</feature>
<sequence>IVNIPDESLKQGRNVVSENFLEKEYENIILKYIRNESTKLEDIIVDKDRPIIFAICNIGSEKKEENEHWITFCIVKSSENYYVFIIHSLKSEIYKSRKNELKESIKTKLNSKKIEFIEYDDNNNNNNNSREESIVVCINDDIHIAFNNMKIFIQFLKNENKNLTTIFNNKFEQKFKEIKFFFSNNEIINFNKFVIKIGLSTNFRTKFVLEKILSALKIVVEKDNEYQLVDNDQFNRLTSTLTSQNFVPRNDEKIDLREDVVKFITIFKDRGKMFSEITETNLKTYFQANKNKYSNDIDRFDEKLRQDSRDSRIKGCLSLALKDRTQFLSSMGKLSREQLTIEDLDQFIKLFGESSQENNLKIRKEQLDNQLRTILDEKQNNNNELVVTEQAKLIKINYEINEIQEQIDYYVAKFEITKEINIDDLIVLLGEKIELIITPYNFSKETIDKIIAIGKITENKNVAIAIVKFLNILSDTKQIEEKIEKVLANILPQIPQDDTVNIVLTLGKKLIKIVNYSSLLKFMYEILIENKNKILRQNALKLLQTCEFYPNNLKYINQTIKLEEKCLNKDKNIFEDCLEQVKNQNKLTFNCFEELIEHFSANEISKIIEQIVEQDIQKIPEVFIEKFHEYQKISCSDKNSQTTANIMSIRKSLIRGKYINLTQIQNIGELIDHPNVSNDVFDILFAEFTNGNNIPNDIIEKVKRAAITNEYAENLIKLIEKTSSSIDIVGNPRKHLTERKDALDNIVNDKRNHTPYAAKILKMLIKNDNYLREDCFKALIRILPVDYTKTNFKIDLNEIAKSICDCNISIENLSILVHKDKTADLSPILPIIIDRIVDQQVSVLTLLGE</sequence>
<dbReference type="AlphaFoldDB" id="A0A814PG47"/>
<evidence type="ECO:0000256" key="1">
    <source>
        <dbReference type="SAM" id="Coils"/>
    </source>
</evidence>
<reference evidence="2" key="1">
    <citation type="submission" date="2021-02" db="EMBL/GenBank/DDBJ databases">
        <authorList>
            <person name="Nowell W R."/>
        </authorList>
    </citation>
    <scope>NUCLEOTIDE SEQUENCE</scope>
</reference>
<comment type="caution">
    <text evidence="2">The sequence shown here is derived from an EMBL/GenBank/DDBJ whole genome shotgun (WGS) entry which is preliminary data.</text>
</comment>
<dbReference type="Proteomes" id="UP000681722">
    <property type="component" value="Unassembled WGS sequence"/>
</dbReference>
<feature type="coiled-coil region" evidence="1">
    <location>
        <begin position="357"/>
        <end position="384"/>
    </location>
</feature>
<dbReference type="OrthoDB" id="7553586at2759"/>